<proteinExistence type="predicted"/>
<evidence type="ECO:0000313" key="2">
    <source>
        <dbReference type="EMBL" id="KAJ4406535.1"/>
    </source>
</evidence>
<accession>A0A9W8ZID9</accession>
<protein>
    <recommendedName>
        <fullName evidence="1">Peptidase A1 domain-containing protein</fullName>
    </recommendedName>
</protein>
<reference evidence="2" key="1">
    <citation type="submission" date="2022-10" db="EMBL/GenBank/DDBJ databases">
        <title>Tapping the CABI collections for fungal endophytes: first genome assemblies for Collariella, Neodidymelliopsis, Ascochyta clinopodiicola, Didymella pomorum, Didymosphaeria variabile, Neocosmospora piperis and Neocucurbitaria cava.</title>
        <authorList>
            <person name="Hill R."/>
        </authorList>
    </citation>
    <scope>NUCLEOTIDE SEQUENCE</scope>
    <source>
        <strain evidence="2">IMI 355091</strain>
    </source>
</reference>
<comment type="caution">
    <text evidence="2">The sequence shown here is derived from an EMBL/GenBank/DDBJ whole genome shotgun (WGS) entry which is preliminary data.</text>
</comment>
<dbReference type="OrthoDB" id="5361565at2759"/>
<evidence type="ECO:0000259" key="1">
    <source>
        <dbReference type="Pfam" id="PF00026"/>
    </source>
</evidence>
<dbReference type="AlphaFoldDB" id="A0A9W8ZID9"/>
<dbReference type="SUPFAM" id="SSF50630">
    <property type="entry name" value="Acid proteases"/>
    <property type="match status" value="1"/>
</dbReference>
<evidence type="ECO:0000313" key="3">
    <source>
        <dbReference type="Proteomes" id="UP001140510"/>
    </source>
</evidence>
<organism evidence="2 3">
    <name type="scientific">Didymella pomorum</name>
    <dbReference type="NCBI Taxonomy" id="749634"/>
    <lineage>
        <taxon>Eukaryota</taxon>
        <taxon>Fungi</taxon>
        <taxon>Dikarya</taxon>
        <taxon>Ascomycota</taxon>
        <taxon>Pezizomycotina</taxon>
        <taxon>Dothideomycetes</taxon>
        <taxon>Pleosporomycetidae</taxon>
        <taxon>Pleosporales</taxon>
        <taxon>Pleosporineae</taxon>
        <taxon>Didymellaceae</taxon>
        <taxon>Didymella</taxon>
    </lineage>
</organism>
<name>A0A9W8ZID9_9PLEO</name>
<dbReference type="InterPro" id="IPR021109">
    <property type="entry name" value="Peptidase_aspartic_dom_sf"/>
</dbReference>
<feature type="domain" description="Peptidase A1" evidence="1">
    <location>
        <begin position="32"/>
        <end position="98"/>
    </location>
</feature>
<dbReference type="InterPro" id="IPR033121">
    <property type="entry name" value="PEPTIDASE_A1"/>
</dbReference>
<dbReference type="EMBL" id="JAPEVA010000026">
    <property type="protein sequence ID" value="KAJ4406535.1"/>
    <property type="molecule type" value="Genomic_DNA"/>
</dbReference>
<dbReference type="Proteomes" id="UP001140510">
    <property type="component" value="Unassembled WGS sequence"/>
</dbReference>
<keyword evidence="3" id="KW-1185">Reference proteome</keyword>
<gene>
    <name evidence="2" type="ORF">N0V91_004477</name>
</gene>
<dbReference type="Gene3D" id="2.40.70.10">
    <property type="entry name" value="Acid Proteases"/>
    <property type="match status" value="1"/>
</dbReference>
<dbReference type="Pfam" id="PF00026">
    <property type="entry name" value="Asp"/>
    <property type="match status" value="1"/>
</dbReference>
<sequence length="230" mass="25771">MVKYVNDFVAFNDQVTSRIESYDFGVVGRQIYESRLQGIIGVRNDSTFIQALQRANAVSSRSYSFFWGSEMMDDSRHGSVTFGGYDESIIKGDQKVTKSFNLTESACVEGMIVELTKMRLFNETGTVADVFDGQDVNIFDGLGPMQVCVVPSMRNIMALPKAYGDRIIRVTPQKARATFRGNLSITIEDTITVNFTAEQLMLEETFYDSNGFIQRNTSLTNIPLVVEDPL</sequence>